<feature type="domain" description="EH" evidence="2">
    <location>
        <begin position="13"/>
        <end position="95"/>
    </location>
</feature>
<dbReference type="Gene3D" id="1.10.238.10">
    <property type="entry name" value="EF-hand"/>
    <property type="match status" value="1"/>
</dbReference>
<dbReference type="AlphaFoldDB" id="A0A507DDG0"/>
<reference evidence="3 4" key="1">
    <citation type="journal article" date="2019" name="Sci. Rep.">
        <title>Comparative genomics of chytrid fungi reveal insights into the obligate biotrophic and pathogenic lifestyle of Synchytrium endobioticum.</title>
        <authorList>
            <person name="van de Vossenberg B.T.L.H."/>
            <person name="Warris S."/>
            <person name="Nguyen H.D.T."/>
            <person name="van Gent-Pelzer M.P.E."/>
            <person name="Joly D.L."/>
            <person name="van de Geest H.C."/>
            <person name="Bonants P.J.M."/>
            <person name="Smith D.S."/>
            <person name="Levesque C.A."/>
            <person name="van der Lee T.A.J."/>
        </authorList>
    </citation>
    <scope>NUCLEOTIDE SEQUENCE [LARGE SCALE GENOMIC DNA]</scope>
    <source>
        <strain evidence="3 4">LEV6574</strain>
    </source>
</reference>
<dbReference type="SMART" id="SM00027">
    <property type="entry name" value="EH"/>
    <property type="match status" value="1"/>
</dbReference>
<dbReference type="InterPro" id="IPR011992">
    <property type="entry name" value="EF-hand-dom_pair"/>
</dbReference>
<sequence length="222" mass="25270">MNASAEFDWYISPADRFQAESDFQRYVVDGRVPLSSMEPIFTQSRLSQSDFLQAWNFVDLQQTQSVNQEQFVAFCHVLAMRRNGRTYPASLPSSLREKFLADESCKGLGTNAAKDSEPDPMIVQLESAISSADSQLKSLQVERNDASDKLEQLRLTHEELERLVASKIRVLKSLKDELEKLRSHSSGESQDVQRLMERLRTDKQKLEDRKNEILRSVAGASV</sequence>
<dbReference type="PROSITE" id="PS50031">
    <property type="entry name" value="EH"/>
    <property type="match status" value="1"/>
</dbReference>
<dbReference type="SUPFAM" id="SSF47473">
    <property type="entry name" value="EF-hand"/>
    <property type="match status" value="1"/>
</dbReference>
<name>A0A507DDG0_9FUNG</name>
<gene>
    <name evidence="3" type="ORF">SeLEV6574_g01514</name>
</gene>
<evidence type="ECO:0000259" key="2">
    <source>
        <dbReference type="PROSITE" id="PS50031"/>
    </source>
</evidence>
<evidence type="ECO:0000256" key="1">
    <source>
        <dbReference type="SAM" id="Coils"/>
    </source>
</evidence>
<proteinExistence type="predicted"/>
<keyword evidence="1" id="KW-0175">Coiled coil</keyword>
<dbReference type="InterPro" id="IPR000261">
    <property type="entry name" value="EH_dom"/>
</dbReference>
<dbReference type="EMBL" id="QEAM01000035">
    <property type="protein sequence ID" value="TPX49345.1"/>
    <property type="molecule type" value="Genomic_DNA"/>
</dbReference>
<accession>A0A507DDG0</accession>
<dbReference type="Pfam" id="PF12763">
    <property type="entry name" value="EH"/>
    <property type="match status" value="1"/>
</dbReference>
<comment type="caution">
    <text evidence="3">The sequence shown here is derived from an EMBL/GenBank/DDBJ whole genome shotgun (WGS) entry which is preliminary data.</text>
</comment>
<dbReference type="OrthoDB" id="1716625at2759"/>
<feature type="coiled-coil region" evidence="1">
    <location>
        <begin position="122"/>
        <end position="216"/>
    </location>
</feature>
<evidence type="ECO:0000313" key="4">
    <source>
        <dbReference type="Proteomes" id="UP000320475"/>
    </source>
</evidence>
<evidence type="ECO:0000313" key="3">
    <source>
        <dbReference type="EMBL" id="TPX49345.1"/>
    </source>
</evidence>
<dbReference type="Proteomes" id="UP000320475">
    <property type="component" value="Unassembled WGS sequence"/>
</dbReference>
<protein>
    <recommendedName>
        <fullName evidence="2">EH domain-containing protein</fullName>
    </recommendedName>
</protein>
<organism evidence="3 4">
    <name type="scientific">Synchytrium endobioticum</name>
    <dbReference type="NCBI Taxonomy" id="286115"/>
    <lineage>
        <taxon>Eukaryota</taxon>
        <taxon>Fungi</taxon>
        <taxon>Fungi incertae sedis</taxon>
        <taxon>Chytridiomycota</taxon>
        <taxon>Chytridiomycota incertae sedis</taxon>
        <taxon>Chytridiomycetes</taxon>
        <taxon>Synchytriales</taxon>
        <taxon>Synchytriaceae</taxon>
        <taxon>Synchytrium</taxon>
    </lineage>
</organism>